<sequence length="163" mass="18022">MTTTTENKTMDICEIKSYLPHRYPLLLVDRVLSYEEGKSITAIKNVTVNEEFFNGHFPHKPVMPGVLMIEAMAQTAALLSFKTMNLKPDENSVVYFVGIDSARFKRPVGPGDQLKMDIEILRVARGIWKYKAVGSVDGQVAVEAELMCTIRSAADASQPAAGQ</sequence>
<dbReference type="PANTHER" id="PTHR30272">
    <property type="entry name" value="3-HYDROXYACYL-[ACYL-CARRIER-PROTEIN] DEHYDRATASE"/>
    <property type="match status" value="1"/>
</dbReference>
<organism evidence="10 11">
    <name type="scientific">Duganella callida</name>
    <dbReference type="NCBI Taxonomy" id="2561932"/>
    <lineage>
        <taxon>Bacteria</taxon>
        <taxon>Pseudomonadati</taxon>
        <taxon>Pseudomonadota</taxon>
        <taxon>Betaproteobacteria</taxon>
        <taxon>Burkholderiales</taxon>
        <taxon>Oxalobacteraceae</taxon>
        <taxon>Telluria group</taxon>
        <taxon>Duganella</taxon>
    </lineage>
</organism>
<dbReference type="SUPFAM" id="SSF54637">
    <property type="entry name" value="Thioesterase/thiol ester dehydrase-isomerase"/>
    <property type="match status" value="1"/>
</dbReference>
<evidence type="ECO:0000256" key="5">
    <source>
        <dbReference type="ARBA" id="ARBA00022556"/>
    </source>
</evidence>
<evidence type="ECO:0000313" key="11">
    <source>
        <dbReference type="Proteomes" id="UP000297729"/>
    </source>
</evidence>
<evidence type="ECO:0000256" key="2">
    <source>
        <dbReference type="ARBA" id="ARBA00009174"/>
    </source>
</evidence>
<keyword evidence="5 9" id="KW-0441">Lipid A biosynthesis</keyword>
<evidence type="ECO:0000256" key="9">
    <source>
        <dbReference type="HAMAP-Rule" id="MF_00406"/>
    </source>
</evidence>
<dbReference type="Gene3D" id="3.10.129.10">
    <property type="entry name" value="Hotdog Thioesterase"/>
    <property type="match status" value="1"/>
</dbReference>
<comment type="caution">
    <text evidence="10">The sequence shown here is derived from an EMBL/GenBank/DDBJ whole genome shotgun (WGS) entry which is preliminary data.</text>
</comment>
<evidence type="ECO:0000256" key="3">
    <source>
        <dbReference type="ARBA" id="ARBA00022490"/>
    </source>
</evidence>
<keyword evidence="11" id="KW-1185">Reference proteome</keyword>
<evidence type="ECO:0000256" key="8">
    <source>
        <dbReference type="ARBA" id="ARBA00025049"/>
    </source>
</evidence>
<comment type="function">
    <text evidence="8 9">Involved in unsaturated fatty acids biosynthesis. Catalyzes the dehydration of short chain beta-hydroxyacyl-ACPs and long chain saturated and unsaturated beta-hydroxyacyl-ACPs.</text>
</comment>
<comment type="subcellular location">
    <subcellularLocation>
        <location evidence="1 9">Cytoplasm</location>
    </subcellularLocation>
</comment>
<comment type="catalytic activity">
    <reaction evidence="9">
        <text>a (3R)-hydroxyacyl-[ACP] = a (2E)-enoyl-[ACP] + H2O</text>
        <dbReference type="Rhea" id="RHEA:13097"/>
        <dbReference type="Rhea" id="RHEA-COMP:9925"/>
        <dbReference type="Rhea" id="RHEA-COMP:9945"/>
        <dbReference type="ChEBI" id="CHEBI:15377"/>
        <dbReference type="ChEBI" id="CHEBI:78784"/>
        <dbReference type="ChEBI" id="CHEBI:78827"/>
        <dbReference type="EC" id="4.2.1.59"/>
    </reaction>
</comment>
<evidence type="ECO:0000256" key="1">
    <source>
        <dbReference type="ARBA" id="ARBA00004496"/>
    </source>
</evidence>
<dbReference type="CDD" id="cd01288">
    <property type="entry name" value="FabZ"/>
    <property type="match status" value="1"/>
</dbReference>
<comment type="similarity">
    <text evidence="2 9">Belongs to the thioester dehydratase family. FabZ subfamily.</text>
</comment>
<dbReference type="Proteomes" id="UP000297729">
    <property type="component" value="Unassembled WGS sequence"/>
</dbReference>
<dbReference type="RefSeq" id="WP_135201040.1">
    <property type="nucleotide sequence ID" value="NZ_SPVG01000074.1"/>
</dbReference>
<name>A0A4Y9SK30_9BURK</name>
<dbReference type="FunFam" id="3.10.129.10:FF:000001">
    <property type="entry name" value="3-hydroxyacyl-[acyl-carrier-protein] dehydratase FabZ"/>
    <property type="match status" value="1"/>
</dbReference>
<feature type="active site" evidence="9">
    <location>
        <position position="56"/>
    </location>
</feature>
<accession>A0A4Y9SK30</accession>
<dbReference type="AlphaFoldDB" id="A0A4Y9SK30"/>
<dbReference type="NCBIfam" id="TIGR01750">
    <property type="entry name" value="fabZ"/>
    <property type="match status" value="1"/>
</dbReference>
<dbReference type="GO" id="GO:0019171">
    <property type="term" value="F:(3R)-hydroxyacyl-[acyl-carrier-protein] dehydratase activity"/>
    <property type="evidence" value="ECO:0007669"/>
    <property type="project" value="UniProtKB-EC"/>
</dbReference>
<gene>
    <name evidence="9 10" type="primary">fabZ</name>
    <name evidence="10" type="ORF">E4L98_08005</name>
</gene>
<evidence type="ECO:0000256" key="4">
    <source>
        <dbReference type="ARBA" id="ARBA00022516"/>
    </source>
</evidence>
<dbReference type="InterPro" id="IPR013114">
    <property type="entry name" value="FabA_FabZ"/>
</dbReference>
<dbReference type="EMBL" id="SPVG01000074">
    <property type="protein sequence ID" value="TFW27022.1"/>
    <property type="molecule type" value="Genomic_DNA"/>
</dbReference>
<dbReference type="GO" id="GO:0016020">
    <property type="term" value="C:membrane"/>
    <property type="evidence" value="ECO:0007669"/>
    <property type="project" value="GOC"/>
</dbReference>
<keyword evidence="3 9" id="KW-0963">Cytoplasm</keyword>
<evidence type="ECO:0000313" key="10">
    <source>
        <dbReference type="EMBL" id="TFW27022.1"/>
    </source>
</evidence>
<keyword evidence="6 9" id="KW-0443">Lipid metabolism</keyword>
<proteinExistence type="inferred from homology"/>
<keyword evidence="4 9" id="KW-0444">Lipid biosynthesis</keyword>
<dbReference type="EC" id="4.2.1.59" evidence="9"/>
<dbReference type="Pfam" id="PF07977">
    <property type="entry name" value="FabA"/>
    <property type="match status" value="1"/>
</dbReference>
<dbReference type="OrthoDB" id="9772788at2"/>
<dbReference type="NCBIfam" id="NF000582">
    <property type="entry name" value="PRK00006.1"/>
    <property type="match status" value="1"/>
</dbReference>
<dbReference type="HAMAP" id="MF_00406">
    <property type="entry name" value="FabZ"/>
    <property type="match status" value="1"/>
</dbReference>
<keyword evidence="7 9" id="KW-0456">Lyase</keyword>
<dbReference type="GO" id="GO:0009245">
    <property type="term" value="P:lipid A biosynthetic process"/>
    <property type="evidence" value="ECO:0007669"/>
    <property type="project" value="UniProtKB-UniRule"/>
</dbReference>
<evidence type="ECO:0000256" key="7">
    <source>
        <dbReference type="ARBA" id="ARBA00023239"/>
    </source>
</evidence>
<evidence type="ECO:0000256" key="6">
    <source>
        <dbReference type="ARBA" id="ARBA00023098"/>
    </source>
</evidence>
<dbReference type="InterPro" id="IPR010084">
    <property type="entry name" value="FabZ"/>
</dbReference>
<dbReference type="GO" id="GO:0005737">
    <property type="term" value="C:cytoplasm"/>
    <property type="evidence" value="ECO:0007669"/>
    <property type="project" value="UniProtKB-SubCell"/>
</dbReference>
<reference evidence="10 11" key="1">
    <citation type="submission" date="2019-03" db="EMBL/GenBank/DDBJ databases">
        <title>Draft Genome Sequence of Duganella callidus sp. nov., a Novel Duganella Species Isolated from Cultivated Soil.</title>
        <authorList>
            <person name="Raths R."/>
            <person name="Peta V."/>
            <person name="Bucking H."/>
        </authorList>
    </citation>
    <scope>NUCLEOTIDE SEQUENCE [LARGE SCALE GENOMIC DNA]</scope>
    <source>
        <strain evidence="10 11">DN04</strain>
    </source>
</reference>
<dbReference type="GO" id="GO:0006633">
    <property type="term" value="P:fatty acid biosynthetic process"/>
    <property type="evidence" value="ECO:0007669"/>
    <property type="project" value="UniProtKB-UniRule"/>
</dbReference>
<dbReference type="InterPro" id="IPR029069">
    <property type="entry name" value="HotDog_dom_sf"/>
</dbReference>
<protein>
    <recommendedName>
        <fullName evidence="9">3-hydroxyacyl-[acyl-carrier-protein] dehydratase FabZ</fullName>
        <ecNumber evidence="9">4.2.1.59</ecNumber>
    </recommendedName>
    <alternativeName>
        <fullName evidence="9">(3R)-hydroxymyristoyl-[acyl-carrier-protein] dehydratase</fullName>
        <shortName evidence="9">(3R)-hydroxymyristoyl-ACP dehydrase</shortName>
    </alternativeName>
    <alternativeName>
        <fullName evidence="9">Beta-hydroxyacyl-ACP dehydratase</fullName>
    </alternativeName>
</protein>
<dbReference type="PANTHER" id="PTHR30272:SF1">
    <property type="entry name" value="3-HYDROXYACYL-[ACYL-CARRIER-PROTEIN] DEHYDRATASE"/>
    <property type="match status" value="1"/>
</dbReference>